<evidence type="ECO:0000256" key="7">
    <source>
        <dbReference type="SAM" id="MobiDB-lite"/>
    </source>
</evidence>
<dbReference type="GO" id="GO:0005770">
    <property type="term" value="C:late endosome"/>
    <property type="evidence" value="ECO:0000318"/>
    <property type="project" value="GO_Central"/>
</dbReference>
<feature type="transmembrane region" description="Helical" evidence="8">
    <location>
        <begin position="93"/>
        <end position="113"/>
    </location>
</feature>
<evidence type="ECO:0000256" key="1">
    <source>
        <dbReference type="ARBA" id="ARBA00004141"/>
    </source>
</evidence>
<feature type="coiled-coil region" evidence="6">
    <location>
        <begin position="392"/>
        <end position="516"/>
    </location>
</feature>
<reference evidence="9 10" key="2">
    <citation type="journal article" date="2018" name="Plant J.">
        <title>The Physcomitrella patens chromosome-scale assembly reveals moss genome structure and evolution.</title>
        <authorList>
            <person name="Lang D."/>
            <person name="Ullrich K.K."/>
            <person name="Murat F."/>
            <person name="Fuchs J."/>
            <person name="Jenkins J."/>
            <person name="Haas F.B."/>
            <person name="Piednoel M."/>
            <person name="Gundlach H."/>
            <person name="Van Bel M."/>
            <person name="Meyberg R."/>
            <person name="Vives C."/>
            <person name="Morata J."/>
            <person name="Symeonidi A."/>
            <person name="Hiss M."/>
            <person name="Muchero W."/>
            <person name="Kamisugi Y."/>
            <person name="Saleh O."/>
            <person name="Blanc G."/>
            <person name="Decker E.L."/>
            <person name="van Gessel N."/>
            <person name="Grimwood J."/>
            <person name="Hayes R.D."/>
            <person name="Graham S.W."/>
            <person name="Gunter L.E."/>
            <person name="McDaniel S.F."/>
            <person name="Hoernstein S.N.W."/>
            <person name="Larsson A."/>
            <person name="Li F.W."/>
            <person name="Perroud P.F."/>
            <person name="Phillips J."/>
            <person name="Ranjan P."/>
            <person name="Rokshar D.S."/>
            <person name="Rothfels C.J."/>
            <person name="Schneider L."/>
            <person name="Shu S."/>
            <person name="Stevenson D.W."/>
            <person name="Thummler F."/>
            <person name="Tillich M."/>
            <person name="Villarreal Aguilar J.C."/>
            <person name="Widiez T."/>
            <person name="Wong G.K."/>
            <person name="Wymore A."/>
            <person name="Zhang Y."/>
            <person name="Zimmer A.D."/>
            <person name="Quatrano R.S."/>
            <person name="Mayer K.F.X."/>
            <person name="Goodstein D."/>
            <person name="Casacuberta J.M."/>
            <person name="Vandepoele K."/>
            <person name="Reski R."/>
            <person name="Cuming A.C."/>
            <person name="Tuskan G.A."/>
            <person name="Maumus F."/>
            <person name="Salse J."/>
            <person name="Schmutz J."/>
            <person name="Rensing S.A."/>
        </authorList>
    </citation>
    <scope>NUCLEOTIDE SEQUENCE [LARGE SCALE GENOMIC DNA]</scope>
    <source>
        <strain evidence="9 10">cv. Gransden 2004</strain>
    </source>
</reference>
<evidence type="ECO:0000256" key="6">
    <source>
        <dbReference type="SAM" id="Coils"/>
    </source>
</evidence>
<dbReference type="Gramene" id="Pp3c22_13730V3.2">
    <property type="protein sequence ID" value="Pp3c22_13730V3.2"/>
    <property type="gene ID" value="Pp3c22_13730"/>
</dbReference>
<keyword evidence="3 8" id="KW-0812">Transmembrane</keyword>
<dbReference type="PANTHER" id="PTHR31592:SF1">
    <property type="entry name" value="TRANSMEMBRANE PROTEIN 192"/>
    <property type="match status" value="1"/>
</dbReference>
<protein>
    <submittedName>
        <fullName evidence="9">Uncharacterized protein</fullName>
    </submittedName>
</protein>
<dbReference type="EMBL" id="ABEU02000022">
    <property type="status" value="NOT_ANNOTATED_CDS"/>
    <property type="molecule type" value="Genomic_DNA"/>
</dbReference>
<reference evidence="9" key="3">
    <citation type="submission" date="2020-12" db="UniProtKB">
        <authorList>
            <consortium name="EnsemblPlants"/>
        </authorList>
    </citation>
    <scope>IDENTIFICATION</scope>
</reference>
<feature type="compositionally biased region" description="Basic and acidic residues" evidence="7">
    <location>
        <begin position="18"/>
        <end position="29"/>
    </location>
</feature>
<accession>A0A7I4CJ51</accession>
<feature type="transmembrane region" description="Helical" evidence="8">
    <location>
        <begin position="315"/>
        <end position="338"/>
    </location>
</feature>
<dbReference type="FunCoup" id="A0A7I4CJ51">
    <property type="interactions" value="299"/>
</dbReference>
<dbReference type="EnsemblPlants" id="Pp3c22_13730V3.2">
    <property type="protein sequence ID" value="Pp3c22_13730V3.2"/>
    <property type="gene ID" value="Pp3c22_13730"/>
</dbReference>
<feature type="transmembrane region" description="Helical" evidence="8">
    <location>
        <begin position="236"/>
        <end position="260"/>
    </location>
</feature>
<organism evidence="9 10">
    <name type="scientific">Physcomitrium patens</name>
    <name type="common">Spreading-leaved earth moss</name>
    <name type="synonym">Physcomitrella patens</name>
    <dbReference type="NCBI Taxonomy" id="3218"/>
    <lineage>
        <taxon>Eukaryota</taxon>
        <taxon>Viridiplantae</taxon>
        <taxon>Streptophyta</taxon>
        <taxon>Embryophyta</taxon>
        <taxon>Bryophyta</taxon>
        <taxon>Bryophytina</taxon>
        <taxon>Bryopsida</taxon>
        <taxon>Funariidae</taxon>
        <taxon>Funariales</taxon>
        <taxon>Funariaceae</taxon>
        <taxon>Physcomitrium</taxon>
    </lineage>
</organism>
<evidence type="ECO:0000313" key="9">
    <source>
        <dbReference type="EnsemblPlants" id="Pp3c22_13730V3.2"/>
    </source>
</evidence>
<dbReference type="AlphaFoldDB" id="A0A7I4CJ51"/>
<proteinExistence type="inferred from homology"/>
<dbReference type="PANTHER" id="PTHR31592">
    <property type="entry name" value="TRANSMEMBRANE PROTEIN 192"/>
    <property type="match status" value="1"/>
</dbReference>
<evidence type="ECO:0000256" key="5">
    <source>
        <dbReference type="ARBA" id="ARBA00023136"/>
    </source>
</evidence>
<sequence length="520" mass="59502">MDVDAHNSLKRKRQAAPSDRHQVRLEASKPGKKGGWFTTKTNKKQQKEKKIRKDQINKDRKKRKNEDSFKPVMGTIRGTRVGTVMRTGDAAPWYWSVCVSLLVSVFVMILLLPSSSSKSSHRRFTANILGAFKIIRSYVLKKPYRSYFSEELESKTNMLRWQSPVPDTDFRNGNNLHLDSFNVTVNPELFTNSTLEFPLLSWHQKADTLWASLYCMLVVGYAVIVILLWIVNPFKISQAALFSVCNLLLLLITGLLQSYLDAQLKKAQRQGYLKFSAILEWIIHQPFQIVAYGTSLVLLVVTWDALQQRLGIPALLLLRIVILVQLLWAGTLVCVFICKVYGHNKAHFHPDAIDTLYSVLRSSSGLEDVRYIDGGGLAEQQAALLHYQQDNLQYLSKEILRLQEILSKYEKTQDGSTPQVDLVHLLASREQELRAITAERDQLQAEARLARCLIGERDADILQVRAMNDQYVEENDRVRAMLNEWSSRMAKLELALEAERRTNQEQQKKINQLRTSAQSS</sequence>
<evidence type="ECO:0000256" key="4">
    <source>
        <dbReference type="ARBA" id="ARBA00022989"/>
    </source>
</evidence>
<keyword evidence="5 8" id="KW-0472">Membrane</keyword>
<keyword evidence="6" id="KW-0175">Coiled coil</keyword>
<dbReference type="Proteomes" id="UP000006727">
    <property type="component" value="Chromosome 22"/>
</dbReference>
<gene>
    <name evidence="9" type="primary">LOC112274688</name>
</gene>
<reference evidence="9 10" key="1">
    <citation type="journal article" date="2008" name="Science">
        <title>The Physcomitrella genome reveals evolutionary insights into the conquest of land by plants.</title>
        <authorList>
            <person name="Rensing S."/>
            <person name="Lang D."/>
            <person name="Zimmer A."/>
            <person name="Terry A."/>
            <person name="Salamov A."/>
            <person name="Shapiro H."/>
            <person name="Nishiyama T."/>
            <person name="Perroud P.-F."/>
            <person name="Lindquist E."/>
            <person name="Kamisugi Y."/>
            <person name="Tanahashi T."/>
            <person name="Sakakibara K."/>
            <person name="Fujita T."/>
            <person name="Oishi K."/>
            <person name="Shin-I T."/>
            <person name="Kuroki Y."/>
            <person name="Toyoda A."/>
            <person name="Suzuki Y."/>
            <person name="Hashimoto A."/>
            <person name="Yamaguchi K."/>
            <person name="Sugano A."/>
            <person name="Kohara Y."/>
            <person name="Fujiyama A."/>
            <person name="Anterola A."/>
            <person name="Aoki S."/>
            <person name="Ashton N."/>
            <person name="Barbazuk W.B."/>
            <person name="Barker E."/>
            <person name="Bennetzen J."/>
            <person name="Bezanilla M."/>
            <person name="Blankenship R."/>
            <person name="Cho S.H."/>
            <person name="Dutcher S."/>
            <person name="Estelle M."/>
            <person name="Fawcett J.A."/>
            <person name="Gundlach H."/>
            <person name="Hanada K."/>
            <person name="Heyl A."/>
            <person name="Hicks K.A."/>
            <person name="Hugh J."/>
            <person name="Lohr M."/>
            <person name="Mayer K."/>
            <person name="Melkozernov A."/>
            <person name="Murata T."/>
            <person name="Nelson D."/>
            <person name="Pils B."/>
            <person name="Prigge M."/>
            <person name="Reiss B."/>
            <person name="Renner T."/>
            <person name="Rombauts S."/>
            <person name="Rushton P."/>
            <person name="Sanderfoot A."/>
            <person name="Schween G."/>
            <person name="Shiu S.-H."/>
            <person name="Stueber K."/>
            <person name="Theodoulou F.L."/>
            <person name="Tu H."/>
            <person name="Van de Peer Y."/>
            <person name="Verrier P.J."/>
            <person name="Waters E."/>
            <person name="Wood A."/>
            <person name="Yang L."/>
            <person name="Cove D."/>
            <person name="Cuming A."/>
            <person name="Hasebe M."/>
            <person name="Lucas S."/>
            <person name="Mishler D.B."/>
            <person name="Reski R."/>
            <person name="Grigoriev I."/>
            <person name="Quatrano R.S."/>
            <person name="Boore J.L."/>
        </authorList>
    </citation>
    <scope>NUCLEOTIDE SEQUENCE [LARGE SCALE GENOMIC DNA]</scope>
    <source>
        <strain evidence="9 10">cv. Gransden 2004</strain>
    </source>
</reference>
<dbReference type="GO" id="GO:0005765">
    <property type="term" value="C:lysosomal membrane"/>
    <property type="evidence" value="ECO:0000318"/>
    <property type="project" value="GO_Central"/>
</dbReference>
<feature type="compositionally biased region" description="Basic residues" evidence="7">
    <location>
        <begin position="41"/>
        <end position="50"/>
    </location>
</feature>
<feature type="region of interest" description="Disordered" evidence="7">
    <location>
        <begin position="1"/>
        <end position="71"/>
    </location>
</feature>
<dbReference type="InParanoid" id="A0A7I4CJ51"/>
<feature type="compositionally biased region" description="Basic and acidic residues" evidence="7">
    <location>
        <begin position="51"/>
        <end position="69"/>
    </location>
</feature>
<name>A0A7I4CJ51_PHYPA</name>
<evidence type="ECO:0000256" key="3">
    <source>
        <dbReference type="ARBA" id="ARBA00022692"/>
    </source>
</evidence>
<keyword evidence="4 8" id="KW-1133">Transmembrane helix</keyword>
<evidence type="ECO:0000313" key="10">
    <source>
        <dbReference type="Proteomes" id="UP000006727"/>
    </source>
</evidence>
<dbReference type="InterPro" id="IPR029399">
    <property type="entry name" value="TMEM192"/>
</dbReference>
<keyword evidence="10" id="KW-1185">Reference proteome</keyword>
<feature type="transmembrane region" description="Helical" evidence="8">
    <location>
        <begin position="209"/>
        <end position="230"/>
    </location>
</feature>
<dbReference type="Pfam" id="PF14802">
    <property type="entry name" value="TMEM192"/>
    <property type="match status" value="1"/>
</dbReference>
<comment type="similarity">
    <text evidence="2">Belongs to the TMEM192 family.</text>
</comment>
<evidence type="ECO:0000256" key="8">
    <source>
        <dbReference type="SAM" id="Phobius"/>
    </source>
</evidence>
<comment type="subcellular location">
    <subcellularLocation>
        <location evidence="1">Membrane</location>
        <topology evidence="1">Multi-pass membrane protein</topology>
    </subcellularLocation>
</comment>
<evidence type="ECO:0000256" key="2">
    <source>
        <dbReference type="ARBA" id="ARBA00006314"/>
    </source>
</evidence>
<feature type="transmembrane region" description="Helical" evidence="8">
    <location>
        <begin position="281"/>
        <end position="303"/>
    </location>
</feature>